<sequence length="169" mass="18318">MTQPNHKNEPQNKEAVHDKCEPVMQLFSIHWPEMLRCDKFPEGEVCITMTPPNATEAAKPQGTTVCPPCDNELKSEAIIEHLCASEFGERMFPAAPHPGVGTPQPVLPGLCSQILGCICLGVLGPCFHPLPVAERGHGGVQNWLVVNRGGDASALLPFRTGHPRGGRWT</sequence>
<reference evidence="1" key="2">
    <citation type="submission" date="2025-08" db="UniProtKB">
        <authorList>
            <consortium name="Ensembl"/>
        </authorList>
    </citation>
    <scope>IDENTIFICATION</scope>
    <source>
        <strain evidence="1">Thorbecke</strain>
    </source>
</reference>
<proteinExistence type="predicted"/>
<dbReference type="AlphaFoldDB" id="A0A5F9C821"/>
<dbReference type="Bgee" id="ENSOCUG00000033787">
    <property type="expression patterns" value="Expressed in uterus and 17 other cell types or tissues"/>
</dbReference>
<dbReference type="InParanoid" id="A0A5F9C821"/>
<dbReference type="STRING" id="9986.ENSOCUP00000029917"/>
<name>A0A5F9C821_RABIT</name>
<keyword evidence="2" id="KW-1185">Reference proteome</keyword>
<evidence type="ECO:0000313" key="1">
    <source>
        <dbReference type="Ensembl" id="ENSOCUP00000029917.1"/>
    </source>
</evidence>
<protein>
    <submittedName>
        <fullName evidence="1">Uncharacterized protein</fullName>
    </submittedName>
</protein>
<reference evidence="1 2" key="1">
    <citation type="journal article" date="2011" name="Nature">
        <title>A high-resolution map of human evolutionary constraint using 29 mammals.</title>
        <authorList>
            <person name="Lindblad-Toh K."/>
            <person name="Garber M."/>
            <person name="Zuk O."/>
            <person name="Lin M.F."/>
            <person name="Parker B.J."/>
            <person name="Washietl S."/>
            <person name="Kheradpour P."/>
            <person name="Ernst J."/>
            <person name="Jordan G."/>
            <person name="Mauceli E."/>
            <person name="Ward L.D."/>
            <person name="Lowe C.B."/>
            <person name="Holloway A.K."/>
            <person name="Clamp M."/>
            <person name="Gnerre S."/>
            <person name="Alfoldi J."/>
            <person name="Beal K."/>
            <person name="Chang J."/>
            <person name="Clawson H."/>
            <person name="Cuff J."/>
            <person name="Di Palma F."/>
            <person name="Fitzgerald S."/>
            <person name="Flicek P."/>
            <person name="Guttman M."/>
            <person name="Hubisz M.J."/>
            <person name="Jaffe D.B."/>
            <person name="Jungreis I."/>
            <person name="Kent W.J."/>
            <person name="Kostka D."/>
            <person name="Lara M."/>
            <person name="Martins A.L."/>
            <person name="Massingham T."/>
            <person name="Moltke I."/>
            <person name="Raney B.J."/>
            <person name="Rasmussen M.D."/>
            <person name="Robinson J."/>
            <person name="Stark A."/>
            <person name="Vilella A.J."/>
            <person name="Wen J."/>
            <person name="Xie X."/>
            <person name="Zody M.C."/>
            <person name="Baldwin J."/>
            <person name="Bloom T."/>
            <person name="Chin C.W."/>
            <person name="Heiman D."/>
            <person name="Nicol R."/>
            <person name="Nusbaum C."/>
            <person name="Young S."/>
            <person name="Wilkinson J."/>
            <person name="Worley K.C."/>
            <person name="Kovar C.L."/>
            <person name="Muzny D.M."/>
            <person name="Gibbs R.A."/>
            <person name="Cree A."/>
            <person name="Dihn H.H."/>
            <person name="Fowler G."/>
            <person name="Jhangiani S."/>
            <person name="Joshi V."/>
            <person name="Lee S."/>
            <person name="Lewis L.R."/>
            <person name="Nazareth L.V."/>
            <person name="Okwuonu G."/>
            <person name="Santibanez J."/>
            <person name="Warren W.C."/>
            <person name="Mardis E.R."/>
            <person name="Weinstock G.M."/>
            <person name="Wilson R.K."/>
            <person name="Delehaunty K."/>
            <person name="Dooling D."/>
            <person name="Fronik C."/>
            <person name="Fulton L."/>
            <person name="Fulton B."/>
            <person name="Graves T."/>
            <person name="Minx P."/>
            <person name="Sodergren E."/>
            <person name="Birney E."/>
            <person name="Margulies E.H."/>
            <person name="Herrero J."/>
            <person name="Green E.D."/>
            <person name="Haussler D."/>
            <person name="Siepel A."/>
            <person name="Goldman N."/>
            <person name="Pollard K.S."/>
            <person name="Pedersen J.S."/>
            <person name="Lander E.S."/>
            <person name="Kellis M."/>
        </authorList>
    </citation>
    <scope>NUCLEOTIDE SEQUENCE [LARGE SCALE GENOMIC DNA]</scope>
    <source>
        <strain evidence="2">Thorbecke</strain>
    </source>
</reference>
<dbReference type="SUPFAM" id="SSF63501">
    <property type="entry name" value="Frizzled cysteine-rich domain"/>
    <property type="match status" value="1"/>
</dbReference>
<accession>A0A5F9C821</accession>
<dbReference type="Proteomes" id="UP000001811">
    <property type="component" value="Unplaced"/>
</dbReference>
<organism evidence="1 2">
    <name type="scientific">Oryctolagus cuniculus</name>
    <name type="common">Rabbit</name>
    <dbReference type="NCBI Taxonomy" id="9986"/>
    <lineage>
        <taxon>Eukaryota</taxon>
        <taxon>Metazoa</taxon>
        <taxon>Chordata</taxon>
        <taxon>Craniata</taxon>
        <taxon>Vertebrata</taxon>
        <taxon>Euteleostomi</taxon>
        <taxon>Mammalia</taxon>
        <taxon>Eutheria</taxon>
        <taxon>Euarchontoglires</taxon>
        <taxon>Glires</taxon>
        <taxon>Lagomorpha</taxon>
        <taxon>Leporidae</taxon>
        <taxon>Oryctolagus</taxon>
    </lineage>
</organism>
<reference evidence="1" key="3">
    <citation type="submission" date="2025-09" db="UniProtKB">
        <authorList>
            <consortium name="Ensembl"/>
        </authorList>
    </citation>
    <scope>IDENTIFICATION</scope>
    <source>
        <strain evidence="1">Thorbecke</strain>
    </source>
</reference>
<dbReference type="Ensembl" id="ENSOCUT00000048644.1">
    <property type="protein sequence ID" value="ENSOCUP00000029917.1"/>
    <property type="gene ID" value="ENSOCUG00000033787.1"/>
</dbReference>
<dbReference type="InterPro" id="IPR036790">
    <property type="entry name" value="Frizzled_dom_sf"/>
</dbReference>
<dbReference type="GeneTree" id="ENSGT00940000159875"/>
<evidence type="ECO:0000313" key="2">
    <source>
        <dbReference type="Proteomes" id="UP000001811"/>
    </source>
</evidence>
<dbReference type="Gene3D" id="1.10.2000.10">
    <property type="entry name" value="Frizzled cysteine-rich domain"/>
    <property type="match status" value="1"/>
</dbReference>